<dbReference type="PROSITE" id="PS00396">
    <property type="entry name" value="TOPO_IA_1"/>
    <property type="match status" value="1"/>
</dbReference>
<comment type="similarity">
    <text evidence="2">Belongs to the type IA topoisomerase family.</text>
</comment>
<organism evidence="9">
    <name type="scientific">viral metagenome</name>
    <dbReference type="NCBI Taxonomy" id="1070528"/>
    <lineage>
        <taxon>unclassified sequences</taxon>
        <taxon>metagenomes</taxon>
        <taxon>organismal metagenomes</taxon>
    </lineage>
</organism>
<comment type="catalytic activity">
    <reaction evidence="1">
        <text>ATP-independent breakage of single-stranded DNA, followed by passage and rejoining.</text>
        <dbReference type="EC" id="5.6.2.1"/>
    </reaction>
</comment>
<evidence type="ECO:0000256" key="5">
    <source>
        <dbReference type="ARBA" id="ARBA00023125"/>
    </source>
</evidence>
<keyword evidence="5" id="KW-0238">DNA-binding</keyword>
<dbReference type="Gene3D" id="2.70.20.10">
    <property type="entry name" value="Topoisomerase I, domain 3"/>
    <property type="match status" value="1"/>
</dbReference>
<evidence type="ECO:0000256" key="3">
    <source>
        <dbReference type="ARBA" id="ARBA00012891"/>
    </source>
</evidence>
<dbReference type="SMART" id="SM00493">
    <property type="entry name" value="TOPRIM"/>
    <property type="match status" value="1"/>
</dbReference>
<evidence type="ECO:0000313" key="9">
    <source>
        <dbReference type="EMBL" id="QHT32614.1"/>
    </source>
</evidence>
<dbReference type="Pfam" id="PF01751">
    <property type="entry name" value="Toprim"/>
    <property type="match status" value="1"/>
</dbReference>
<dbReference type="CDD" id="cd00186">
    <property type="entry name" value="TOP1Ac"/>
    <property type="match status" value="1"/>
</dbReference>
<dbReference type="GO" id="GO:0006265">
    <property type="term" value="P:DNA topological change"/>
    <property type="evidence" value="ECO:0007669"/>
    <property type="project" value="InterPro"/>
</dbReference>
<feature type="domain" description="Toprim" evidence="7">
    <location>
        <begin position="10"/>
        <end position="121"/>
    </location>
</feature>
<dbReference type="PANTHER" id="PTHR42785">
    <property type="entry name" value="DNA TOPOISOMERASE, TYPE IA, CORE"/>
    <property type="match status" value="1"/>
</dbReference>
<dbReference type="InterPro" id="IPR003601">
    <property type="entry name" value="Topo_IA_2"/>
</dbReference>
<dbReference type="PROSITE" id="PS50880">
    <property type="entry name" value="TOPRIM"/>
    <property type="match status" value="1"/>
</dbReference>
<evidence type="ECO:0000259" key="7">
    <source>
        <dbReference type="PROSITE" id="PS50880"/>
    </source>
</evidence>
<dbReference type="EMBL" id="MN738945">
    <property type="protein sequence ID" value="QHT32614.1"/>
    <property type="molecule type" value="Genomic_DNA"/>
</dbReference>
<accession>A0A6C0ETV5</accession>
<dbReference type="Gene3D" id="1.10.460.10">
    <property type="entry name" value="Topoisomerase I, domain 2"/>
    <property type="match status" value="2"/>
</dbReference>
<dbReference type="InterPro" id="IPR013497">
    <property type="entry name" value="Topo_IA_cen"/>
</dbReference>
<dbReference type="PANTHER" id="PTHR42785:SF1">
    <property type="entry name" value="DNA TOPOISOMERASE"/>
    <property type="match status" value="1"/>
</dbReference>
<evidence type="ECO:0000256" key="4">
    <source>
        <dbReference type="ARBA" id="ARBA00023029"/>
    </source>
</evidence>
<dbReference type="AlphaFoldDB" id="A0A6C0ETV5"/>
<dbReference type="SMART" id="SM00437">
    <property type="entry name" value="TOP1Ac"/>
    <property type="match status" value="1"/>
</dbReference>
<name>A0A6C0ETV5_9ZZZZ</name>
<reference evidence="9" key="1">
    <citation type="journal article" date="2020" name="Nature">
        <title>Giant virus diversity and host interactions through global metagenomics.</title>
        <authorList>
            <person name="Schulz F."/>
            <person name="Roux S."/>
            <person name="Paez-Espino D."/>
            <person name="Jungbluth S."/>
            <person name="Walsh D.A."/>
            <person name="Denef V.J."/>
            <person name="McMahon K.D."/>
            <person name="Konstantinidis K.T."/>
            <person name="Eloe-Fadrosh E.A."/>
            <person name="Kyrpides N.C."/>
            <person name="Woyke T."/>
        </authorList>
    </citation>
    <scope>NUCLEOTIDE SEQUENCE</scope>
    <source>
        <strain evidence="9">GVMAG-M-3300009161-30</strain>
    </source>
</reference>
<dbReference type="InterPro" id="IPR000380">
    <property type="entry name" value="Topo_IA"/>
</dbReference>
<dbReference type="GO" id="GO:0003677">
    <property type="term" value="F:DNA binding"/>
    <property type="evidence" value="ECO:0007669"/>
    <property type="project" value="UniProtKB-KW"/>
</dbReference>
<feature type="domain" description="Topo IA-type catalytic" evidence="8">
    <location>
        <begin position="137"/>
        <end position="624"/>
    </location>
</feature>
<sequence>MSKSYAKTTTTLVIVESPAKCAKIESFLGPGYKCVASFGHLRQLSSLEAIDIKNNFEPKFNIIDDPKKTKHIAFLKNEIMKADHVILAPDGDREGEAIAWHICDLFGLPVETTTRIIFNEITESAITHAINYPTTINMNLVYSQQARQILDVLVGFTITPLLWKYISKNSKNSLSAGRCQTPALRLVYDNQQDINKSPGKKIYNTTGYFGNKCIPFLLNKHFETEEQVSDFLEKSNDFQHIYSRTEPIKVCKQPPQPLTTSRIQQLASNDMHISPKETMKLCQTLYEAGYITYMRTDSKKYCKEFIDSVKTYIVQTYNKDSYISPNIDLLANNSTAAPTDSTATAAIEVVNQKKTKSKIAKTPVKSPPPQEAHEAIRPTDIRMRELPEDLDLSTKERKMYKLIWETSLESCMSPAEFYEITANVNSICDYKYVYTSEIIDFPGWKIVANKSKEKEKAEENSNKEYHYLLQIKQNSAITFKKITSIVTMSKLKQHYSEAKLVQLLEENGIGRPSTFSTLIDKIQERGYVKKEDVKGIQVSCRDFELHDETITETKTSREFGNEKGKLVIQPLGIIVMEFLCTHFDKLFNYEYTSNMESELDKISKGDVVWYTLCSQCLVEMKLLLEGLTDERKHEIVIDDTHSYIIGKHGPVIKCTENNNGKEEVTFKPVKKDIDLNKLKQGEYAITDVVDLQKKASIVLGKYREEDLILRKGKFGIYVNWGTNSKSLSSLGNRPLDNITYDEVLVILDSLLGGTGTGADSDSIAPIKSNIIREITDNISIRTGQYGDYIYYKTTKMKKPTFYKLNGFQEDYKTCHTTIVKNWIMDVYQIRP</sequence>
<dbReference type="InterPro" id="IPR003602">
    <property type="entry name" value="Topo_IA_DNA-bd_dom"/>
</dbReference>
<dbReference type="InterPro" id="IPR013824">
    <property type="entry name" value="Topo_IA_cen_sub1"/>
</dbReference>
<keyword evidence="6" id="KW-0413">Isomerase</keyword>
<dbReference type="InterPro" id="IPR023406">
    <property type="entry name" value="Topo_IA_AS"/>
</dbReference>
<evidence type="ECO:0000256" key="6">
    <source>
        <dbReference type="ARBA" id="ARBA00023235"/>
    </source>
</evidence>
<dbReference type="InterPro" id="IPR023405">
    <property type="entry name" value="Topo_IA_core_domain"/>
</dbReference>
<evidence type="ECO:0000256" key="1">
    <source>
        <dbReference type="ARBA" id="ARBA00000213"/>
    </source>
</evidence>
<evidence type="ECO:0000256" key="2">
    <source>
        <dbReference type="ARBA" id="ARBA00009446"/>
    </source>
</evidence>
<dbReference type="EC" id="5.6.2.1" evidence="3"/>
<protein>
    <recommendedName>
        <fullName evidence="3">DNA topoisomerase</fullName>
        <ecNumber evidence="3">5.6.2.1</ecNumber>
    </recommendedName>
</protein>
<dbReference type="PRINTS" id="PR00417">
    <property type="entry name" value="PRTPISMRASEI"/>
</dbReference>
<proteinExistence type="inferred from homology"/>
<dbReference type="Pfam" id="PF01131">
    <property type="entry name" value="Topoisom_bac"/>
    <property type="match status" value="1"/>
</dbReference>
<dbReference type="InterPro" id="IPR006171">
    <property type="entry name" value="TOPRIM_dom"/>
</dbReference>
<dbReference type="GO" id="GO:0003917">
    <property type="term" value="F:DNA topoisomerase type I (single strand cut, ATP-independent) activity"/>
    <property type="evidence" value="ECO:0007669"/>
    <property type="project" value="UniProtKB-EC"/>
</dbReference>
<dbReference type="SUPFAM" id="SSF56712">
    <property type="entry name" value="Prokaryotic type I DNA topoisomerase"/>
    <property type="match status" value="1"/>
</dbReference>
<dbReference type="PROSITE" id="PS52039">
    <property type="entry name" value="TOPO_IA_2"/>
    <property type="match status" value="1"/>
</dbReference>
<dbReference type="InterPro" id="IPR013825">
    <property type="entry name" value="Topo_IA_cen_sub2"/>
</dbReference>
<dbReference type="Gene3D" id="3.40.50.140">
    <property type="match status" value="1"/>
</dbReference>
<dbReference type="Gene3D" id="1.10.290.10">
    <property type="entry name" value="Topoisomerase I, domain 4"/>
    <property type="match status" value="1"/>
</dbReference>
<keyword evidence="4" id="KW-0799">Topoisomerase</keyword>
<dbReference type="SMART" id="SM00436">
    <property type="entry name" value="TOP1Bc"/>
    <property type="match status" value="1"/>
</dbReference>
<evidence type="ECO:0000259" key="8">
    <source>
        <dbReference type="PROSITE" id="PS52039"/>
    </source>
</evidence>
<dbReference type="InterPro" id="IPR013826">
    <property type="entry name" value="Topo_IA_cen_sub3"/>
</dbReference>